<evidence type="ECO:0000256" key="5">
    <source>
        <dbReference type="ARBA" id="ARBA00022554"/>
    </source>
</evidence>
<dbReference type="Proteomes" id="UP000599688">
    <property type="component" value="Unassembled WGS sequence"/>
</dbReference>
<proteinExistence type="inferred from homology"/>
<feature type="domain" description="Peptidase M28" evidence="10">
    <location>
        <begin position="100"/>
        <end position="293"/>
    </location>
</feature>
<dbReference type="GO" id="GO:0005774">
    <property type="term" value="C:vacuolar membrane"/>
    <property type="evidence" value="ECO:0007669"/>
    <property type="project" value="UniProtKB-SubCell"/>
</dbReference>
<feature type="transmembrane region" description="Helical" evidence="9">
    <location>
        <begin position="482"/>
        <end position="501"/>
    </location>
</feature>
<evidence type="ECO:0000313" key="11">
    <source>
        <dbReference type="EMBL" id="GGE05466.1"/>
    </source>
</evidence>
<keyword evidence="5" id="KW-0926">Vacuole</keyword>
<evidence type="ECO:0000313" key="12">
    <source>
        <dbReference type="Proteomes" id="UP000599688"/>
    </source>
</evidence>
<dbReference type="InterPro" id="IPR045175">
    <property type="entry name" value="M28_fam"/>
</dbReference>
<gene>
    <name evidence="11" type="ORF">GCM10010831_03950</name>
</gene>
<evidence type="ECO:0000256" key="3">
    <source>
        <dbReference type="ARBA" id="ARBA00010918"/>
    </source>
</evidence>
<comment type="caution">
    <text evidence="11">The sequence shown here is derived from an EMBL/GenBank/DDBJ whole genome shotgun (WGS) entry which is preliminary data.</text>
</comment>
<feature type="transmembrane region" description="Helical" evidence="9">
    <location>
        <begin position="359"/>
        <end position="381"/>
    </location>
</feature>
<keyword evidence="12" id="KW-1185">Reference proteome</keyword>
<feature type="transmembrane region" description="Helical" evidence="9">
    <location>
        <begin position="458"/>
        <end position="475"/>
    </location>
</feature>
<keyword evidence="9" id="KW-0812">Transmembrane</keyword>
<keyword evidence="7" id="KW-0325">Glycoprotein</keyword>
<dbReference type="AlphaFoldDB" id="A0A916ZPC9"/>
<comment type="subcellular location">
    <subcellularLocation>
        <location evidence="2">Vacuole membrane</location>
        <topology evidence="2">Multi-pass membrane protein</topology>
    </subcellularLocation>
</comment>
<dbReference type="SUPFAM" id="SSF53187">
    <property type="entry name" value="Zn-dependent exopeptidases"/>
    <property type="match status" value="1"/>
</dbReference>
<protein>
    <recommendedName>
        <fullName evidence="4">Vacuolar membrane protease</fullName>
    </recommendedName>
    <alternativeName>
        <fullName evidence="8">FXNA-related family protease 1</fullName>
    </alternativeName>
</protein>
<evidence type="ECO:0000256" key="4">
    <source>
        <dbReference type="ARBA" id="ARBA00017435"/>
    </source>
</evidence>
<keyword evidence="9" id="KW-0472">Membrane</keyword>
<name>A0A916ZPC9_9FLAO</name>
<sequence>MKFIKNFFQLFVFGLTIYISFNSLQPSIVQNTSVEHFSIKNALNHVNKIAKQPHFTGTKAHANVRNYLISELENLGLKAHIQQDFSTTHNNGLSIAIPENIIAKIEGEDPDEPALVLMSHYDSAVHSAIGAADAASGVAAILEAVRAFKQTGTTPKQDVIILFTDTEEIGLNGANLFVGKHPWAKNVGLVVNFEARGTSGPSSMILEVNGGNKNLIQHFANAQANNPFANSLMYSVYKLLPNDTDSTIFRENANVPSMFFAFIDKHFYYHTQLDTVENLDLASLNQQGEYALSMLNYFSSTSLKNLHTEEDHVYFNFPFLGIIHFSSKLILLLIFLCLSSTLVFNYIAIQQHKITLRSLFKSFTYALFCIVLAFGLGFLGWKTIAYFYPEHQLILQGFPYNAKSIILAFSLLTSGLFLYFFKFFSLKVNAISLLSVGIYLWVLISIFALIYLPGASYLIIPALFGALILAALVLFKFNNQVFHFILSIPLIFIVLPFVYFFPVGLGIASIFISCVLLILILLLLSPLLYNFRLLQGLNFLLISAGVFFLLKAHLYADFTKNQPRPSSLNYLYNADQNQSYWVSYDAFLSNWNAPYFKQPTNNLNSLDLESKYSSRFKHFSKADPISIPTSAYQIKLLEKTESSKHYLFQLKPTTDVNRIEVFFNKVQNVSNIKVNNEAVEMKKHSSSTKKYLKFFTYHVSNKETLDVEFTVDNQTDFAFEIIESSFNLHEHKQLQVEKRPVDEMPMPFVINDATIVTYTIQINE</sequence>
<comment type="similarity">
    <text evidence="3">Belongs to the peptidase M28 family.</text>
</comment>
<accession>A0A916ZPC9</accession>
<evidence type="ECO:0000259" key="10">
    <source>
        <dbReference type="Pfam" id="PF04389"/>
    </source>
</evidence>
<reference evidence="11 12" key="1">
    <citation type="journal article" date="2014" name="Int. J. Syst. Evol. Microbiol.">
        <title>Complete genome sequence of Corynebacterium casei LMG S-19264T (=DSM 44701T), isolated from a smear-ripened cheese.</title>
        <authorList>
            <consortium name="US DOE Joint Genome Institute (JGI-PGF)"/>
            <person name="Walter F."/>
            <person name="Albersmeier A."/>
            <person name="Kalinowski J."/>
            <person name="Ruckert C."/>
        </authorList>
    </citation>
    <scope>NUCLEOTIDE SEQUENCE [LARGE SCALE GENOMIC DNA]</scope>
    <source>
        <strain evidence="11 12">CGMCC 1.12925</strain>
    </source>
</reference>
<dbReference type="GO" id="GO:0006508">
    <property type="term" value="P:proteolysis"/>
    <property type="evidence" value="ECO:0007669"/>
    <property type="project" value="InterPro"/>
</dbReference>
<evidence type="ECO:0000256" key="6">
    <source>
        <dbReference type="ARBA" id="ARBA00022989"/>
    </source>
</evidence>
<evidence type="ECO:0000256" key="8">
    <source>
        <dbReference type="ARBA" id="ARBA00031512"/>
    </source>
</evidence>
<feature type="transmembrane region" description="Helical" evidence="9">
    <location>
        <begin position="433"/>
        <end position="452"/>
    </location>
</feature>
<evidence type="ECO:0000256" key="2">
    <source>
        <dbReference type="ARBA" id="ARBA00004128"/>
    </source>
</evidence>
<evidence type="ECO:0000256" key="7">
    <source>
        <dbReference type="ARBA" id="ARBA00023180"/>
    </source>
</evidence>
<feature type="transmembrane region" description="Helical" evidence="9">
    <location>
        <begin position="329"/>
        <end position="347"/>
    </location>
</feature>
<dbReference type="InterPro" id="IPR007484">
    <property type="entry name" value="Peptidase_M28"/>
</dbReference>
<dbReference type="PANTHER" id="PTHR12147">
    <property type="entry name" value="METALLOPEPTIDASE M28 FAMILY MEMBER"/>
    <property type="match status" value="1"/>
</dbReference>
<feature type="transmembrane region" description="Helical" evidence="9">
    <location>
        <begin position="536"/>
        <end position="556"/>
    </location>
</feature>
<dbReference type="Gene3D" id="3.40.630.10">
    <property type="entry name" value="Zn peptidases"/>
    <property type="match status" value="1"/>
</dbReference>
<dbReference type="Pfam" id="PF04389">
    <property type="entry name" value="Peptidase_M28"/>
    <property type="match status" value="1"/>
</dbReference>
<dbReference type="RefSeq" id="WP_188405086.1">
    <property type="nucleotide sequence ID" value="NZ_BMGL01000002.1"/>
</dbReference>
<evidence type="ECO:0000256" key="1">
    <source>
        <dbReference type="ARBA" id="ARBA00003273"/>
    </source>
</evidence>
<keyword evidence="6 9" id="KW-1133">Transmembrane helix</keyword>
<dbReference type="GO" id="GO:0008235">
    <property type="term" value="F:metalloexopeptidase activity"/>
    <property type="evidence" value="ECO:0007669"/>
    <property type="project" value="InterPro"/>
</dbReference>
<comment type="function">
    <text evidence="1">May be involved in vacuolar sorting and osmoregulation.</text>
</comment>
<dbReference type="PANTHER" id="PTHR12147:SF58">
    <property type="entry name" value="VACUOLAR MEMBRANE PROTEASE"/>
    <property type="match status" value="1"/>
</dbReference>
<evidence type="ECO:0000256" key="9">
    <source>
        <dbReference type="SAM" id="Phobius"/>
    </source>
</evidence>
<organism evidence="11 12">
    <name type="scientific">Psychroflexus salis</name>
    <dbReference type="NCBI Taxonomy" id="1526574"/>
    <lineage>
        <taxon>Bacteria</taxon>
        <taxon>Pseudomonadati</taxon>
        <taxon>Bacteroidota</taxon>
        <taxon>Flavobacteriia</taxon>
        <taxon>Flavobacteriales</taxon>
        <taxon>Flavobacteriaceae</taxon>
        <taxon>Psychroflexus</taxon>
    </lineage>
</organism>
<dbReference type="EMBL" id="BMGL01000002">
    <property type="protein sequence ID" value="GGE05466.1"/>
    <property type="molecule type" value="Genomic_DNA"/>
</dbReference>
<feature type="transmembrane region" description="Helical" evidence="9">
    <location>
        <begin position="507"/>
        <end position="529"/>
    </location>
</feature>
<feature type="transmembrane region" description="Helical" evidence="9">
    <location>
        <begin position="401"/>
        <end position="421"/>
    </location>
</feature>